<sequence length="109" mass="11462">MLRSGGLSTSDDADRGDGAAHRRGRSTARGGTEWHGTAALVRLGCWPRRSPLAVLARLRGEPVVTLRIFIDGERCPHAVVVCGFEGAAQAGTAKLGAGRGGLGWFNFSF</sequence>
<organism evidence="2 3">
    <name type="scientific">Iris pallida</name>
    <name type="common">Sweet iris</name>
    <dbReference type="NCBI Taxonomy" id="29817"/>
    <lineage>
        <taxon>Eukaryota</taxon>
        <taxon>Viridiplantae</taxon>
        <taxon>Streptophyta</taxon>
        <taxon>Embryophyta</taxon>
        <taxon>Tracheophyta</taxon>
        <taxon>Spermatophyta</taxon>
        <taxon>Magnoliopsida</taxon>
        <taxon>Liliopsida</taxon>
        <taxon>Asparagales</taxon>
        <taxon>Iridaceae</taxon>
        <taxon>Iridoideae</taxon>
        <taxon>Irideae</taxon>
        <taxon>Iris</taxon>
    </lineage>
</organism>
<keyword evidence="3" id="KW-1185">Reference proteome</keyword>
<protein>
    <submittedName>
        <fullName evidence="2">Atherin-like</fullName>
    </submittedName>
</protein>
<name>A0AAX6GKM5_IRIPA</name>
<gene>
    <name evidence="2" type="ORF">M6B38_358290</name>
</gene>
<feature type="region of interest" description="Disordered" evidence="1">
    <location>
        <begin position="1"/>
        <end position="32"/>
    </location>
</feature>
<evidence type="ECO:0000256" key="1">
    <source>
        <dbReference type="SAM" id="MobiDB-lite"/>
    </source>
</evidence>
<accession>A0AAX6GKM5</accession>
<feature type="compositionally biased region" description="Polar residues" evidence="1">
    <location>
        <begin position="1"/>
        <end position="10"/>
    </location>
</feature>
<evidence type="ECO:0000313" key="3">
    <source>
        <dbReference type="Proteomes" id="UP001140949"/>
    </source>
</evidence>
<dbReference type="Proteomes" id="UP001140949">
    <property type="component" value="Unassembled WGS sequence"/>
</dbReference>
<reference evidence="2" key="2">
    <citation type="submission" date="2023-04" db="EMBL/GenBank/DDBJ databases">
        <authorList>
            <person name="Bruccoleri R.E."/>
            <person name="Oakeley E.J."/>
            <person name="Faust A.-M."/>
            <person name="Dessus-Babus S."/>
            <person name="Altorfer M."/>
            <person name="Burckhardt D."/>
            <person name="Oertli M."/>
            <person name="Naumann U."/>
            <person name="Petersen F."/>
            <person name="Wong J."/>
        </authorList>
    </citation>
    <scope>NUCLEOTIDE SEQUENCE</scope>
    <source>
        <strain evidence="2">GSM-AAB239-AS_SAM_17_03QT</strain>
        <tissue evidence="2">Leaf</tissue>
    </source>
</reference>
<proteinExistence type="predicted"/>
<dbReference type="AlphaFoldDB" id="A0AAX6GKM5"/>
<comment type="caution">
    <text evidence="2">The sequence shown here is derived from an EMBL/GenBank/DDBJ whole genome shotgun (WGS) entry which is preliminary data.</text>
</comment>
<evidence type="ECO:0000313" key="2">
    <source>
        <dbReference type="EMBL" id="KAJ6829306.1"/>
    </source>
</evidence>
<reference evidence="2" key="1">
    <citation type="journal article" date="2023" name="GigaByte">
        <title>Genome assembly of the bearded iris, Iris pallida Lam.</title>
        <authorList>
            <person name="Bruccoleri R.E."/>
            <person name="Oakeley E.J."/>
            <person name="Faust A.M.E."/>
            <person name="Altorfer M."/>
            <person name="Dessus-Babus S."/>
            <person name="Burckhardt D."/>
            <person name="Oertli M."/>
            <person name="Naumann U."/>
            <person name="Petersen F."/>
            <person name="Wong J."/>
        </authorList>
    </citation>
    <scope>NUCLEOTIDE SEQUENCE</scope>
    <source>
        <strain evidence="2">GSM-AAB239-AS_SAM_17_03QT</strain>
    </source>
</reference>
<dbReference type="EMBL" id="JANAVB010018799">
    <property type="protein sequence ID" value="KAJ6829306.1"/>
    <property type="molecule type" value="Genomic_DNA"/>
</dbReference>